<proteinExistence type="predicted"/>
<accession>A0A6H5HSL2</accession>
<feature type="non-terminal residue" evidence="2">
    <location>
        <position position="77"/>
    </location>
</feature>
<evidence type="ECO:0000313" key="2">
    <source>
        <dbReference type="EMBL" id="CAB0020711.1"/>
    </source>
</evidence>
<evidence type="ECO:0000313" key="3">
    <source>
        <dbReference type="Proteomes" id="UP000479000"/>
    </source>
</evidence>
<name>A0A6H5HSL2_9HEMI</name>
<keyword evidence="3" id="KW-1185">Reference proteome</keyword>
<gene>
    <name evidence="1" type="ORF">NTEN_LOCUS10309</name>
    <name evidence="2" type="ORF">NTEN_LOCUS24280</name>
</gene>
<protein>
    <submittedName>
        <fullName evidence="2">Uncharacterized protein</fullName>
    </submittedName>
</protein>
<sequence>MLLNLSPDFALLRGTGKLTLILVVSLSVQSSKRMVNPTVSPSKDPFSSATRDAKETAATLLGSVTPIILPSSHQPAS</sequence>
<reference evidence="2 3" key="1">
    <citation type="submission" date="2020-02" db="EMBL/GenBank/DDBJ databases">
        <authorList>
            <person name="Ferguson B K."/>
        </authorList>
    </citation>
    <scope>NUCLEOTIDE SEQUENCE [LARGE SCALE GENOMIC DNA]</scope>
</reference>
<dbReference type="Proteomes" id="UP000479000">
    <property type="component" value="Unassembled WGS sequence"/>
</dbReference>
<evidence type="ECO:0000313" key="1">
    <source>
        <dbReference type="EMBL" id="CAB0004832.1"/>
    </source>
</evidence>
<dbReference type="AlphaFoldDB" id="A0A6H5HSL2"/>
<dbReference type="EMBL" id="CADCXU010015307">
    <property type="protein sequence ID" value="CAB0004832.1"/>
    <property type="molecule type" value="Genomic_DNA"/>
</dbReference>
<dbReference type="EMBL" id="CADCXU010035620">
    <property type="protein sequence ID" value="CAB0020711.1"/>
    <property type="molecule type" value="Genomic_DNA"/>
</dbReference>
<organism evidence="2 3">
    <name type="scientific">Nesidiocoris tenuis</name>
    <dbReference type="NCBI Taxonomy" id="355587"/>
    <lineage>
        <taxon>Eukaryota</taxon>
        <taxon>Metazoa</taxon>
        <taxon>Ecdysozoa</taxon>
        <taxon>Arthropoda</taxon>
        <taxon>Hexapoda</taxon>
        <taxon>Insecta</taxon>
        <taxon>Pterygota</taxon>
        <taxon>Neoptera</taxon>
        <taxon>Paraneoptera</taxon>
        <taxon>Hemiptera</taxon>
        <taxon>Heteroptera</taxon>
        <taxon>Panheteroptera</taxon>
        <taxon>Cimicomorpha</taxon>
        <taxon>Miridae</taxon>
        <taxon>Dicyphina</taxon>
        <taxon>Nesidiocoris</taxon>
    </lineage>
</organism>